<keyword evidence="2" id="KW-0472">Membrane</keyword>
<dbReference type="Pfam" id="PF00905">
    <property type="entry name" value="Transpeptidase"/>
    <property type="match status" value="1"/>
</dbReference>
<dbReference type="RefSeq" id="WP_112112626.1">
    <property type="nucleotide sequence ID" value="NZ_QLSZ01000003.1"/>
</dbReference>
<evidence type="ECO:0000313" key="4">
    <source>
        <dbReference type="EMBL" id="RAR73826.1"/>
    </source>
</evidence>
<reference evidence="4 5" key="1">
    <citation type="submission" date="2018-06" db="EMBL/GenBank/DDBJ databases">
        <title>Genomic Encyclopedia of Archaeal and Bacterial Type Strains, Phase II (KMG-II): from individual species to whole genera.</title>
        <authorList>
            <person name="Goeker M."/>
        </authorList>
    </citation>
    <scope>NUCLEOTIDE SEQUENCE [LARGE SCALE GENOMIC DNA]</scope>
    <source>
        <strain evidence="4 5">DSM 25663</strain>
    </source>
</reference>
<dbReference type="GO" id="GO:0005886">
    <property type="term" value="C:plasma membrane"/>
    <property type="evidence" value="ECO:0007669"/>
    <property type="project" value="TreeGrafter"/>
</dbReference>
<dbReference type="SUPFAM" id="SSF56601">
    <property type="entry name" value="beta-lactamase/transpeptidase-like"/>
    <property type="match status" value="1"/>
</dbReference>
<dbReference type="InterPro" id="IPR012338">
    <property type="entry name" value="Beta-lactam/transpept-like"/>
</dbReference>
<name>A0A328YUU5_9FLAO</name>
<dbReference type="GO" id="GO:0071555">
    <property type="term" value="P:cell wall organization"/>
    <property type="evidence" value="ECO:0007669"/>
    <property type="project" value="TreeGrafter"/>
</dbReference>
<accession>A0A328YUU5</accession>
<feature type="domain" description="Penicillin-binding protein transpeptidase" evidence="3">
    <location>
        <begin position="76"/>
        <end position="381"/>
    </location>
</feature>
<comment type="caution">
    <text evidence="4">The sequence shown here is derived from an EMBL/GenBank/DDBJ whole genome shotgun (WGS) entry which is preliminary data.</text>
</comment>
<dbReference type="PANTHER" id="PTHR30627">
    <property type="entry name" value="PEPTIDOGLYCAN D,D-TRANSPEPTIDASE"/>
    <property type="match status" value="1"/>
</dbReference>
<protein>
    <submittedName>
        <fullName evidence="4">Penicillin binding protein</fullName>
    </submittedName>
</protein>
<dbReference type="InterPro" id="IPR050515">
    <property type="entry name" value="Beta-lactam/transpept"/>
</dbReference>
<evidence type="ECO:0000256" key="2">
    <source>
        <dbReference type="ARBA" id="ARBA00023136"/>
    </source>
</evidence>
<gene>
    <name evidence="4" type="ORF">CLV55_103145</name>
</gene>
<dbReference type="InterPro" id="IPR001460">
    <property type="entry name" value="PCN-bd_Tpept"/>
</dbReference>
<dbReference type="Gene3D" id="3.30.450.330">
    <property type="match status" value="1"/>
</dbReference>
<evidence type="ECO:0000313" key="5">
    <source>
        <dbReference type="Proteomes" id="UP000248840"/>
    </source>
</evidence>
<dbReference type="EMBL" id="QLSZ01000003">
    <property type="protein sequence ID" value="RAR73826.1"/>
    <property type="molecule type" value="Genomic_DNA"/>
</dbReference>
<organism evidence="4 5">
    <name type="scientific">Flavobacterium aciduliphilum</name>
    <dbReference type="NCBI Taxonomy" id="1101402"/>
    <lineage>
        <taxon>Bacteria</taxon>
        <taxon>Pseudomonadati</taxon>
        <taxon>Bacteroidota</taxon>
        <taxon>Flavobacteriia</taxon>
        <taxon>Flavobacteriales</taxon>
        <taxon>Flavobacteriaceae</taxon>
        <taxon>Flavobacterium</taxon>
    </lineage>
</organism>
<dbReference type="Proteomes" id="UP000248840">
    <property type="component" value="Unassembled WGS sequence"/>
</dbReference>
<evidence type="ECO:0000259" key="3">
    <source>
        <dbReference type="Pfam" id="PF00905"/>
    </source>
</evidence>
<proteinExistence type="predicted"/>
<evidence type="ECO:0000256" key="1">
    <source>
        <dbReference type="ARBA" id="ARBA00004370"/>
    </source>
</evidence>
<dbReference type="Gene3D" id="3.40.710.10">
    <property type="entry name" value="DD-peptidase/beta-lactamase superfamily"/>
    <property type="match status" value="1"/>
</dbReference>
<dbReference type="AlphaFoldDB" id="A0A328YUU5"/>
<dbReference type="PANTHER" id="PTHR30627:SF1">
    <property type="entry name" value="PEPTIDOGLYCAN D,D-TRANSPEPTIDASE FTSI"/>
    <property type="match status" value="1"/>
</dbReference>
<dbReference type="OrthoDB" id="9804124at2"/>
<comment type="subcellular location">
    <subcellularLocation>
        <location evidence="1">Membrane</location>
    </subcellularLocation>
</comment>
<dbReference type="PROSITE" id="PS51257">
    <property type="entry name" value="PROKAR_LIPOPROTEIN"/>
    <property type="match status" value="1"/>
</dbReference>
<keyword evidence="5" id="KW-1185">Reference proteome</keyword>
<dbReference type="GO" id="GO:0008658">
    <property type="term" value="F:penicillin binding"/>
    <property type="evidence" value="ECO:0007669"/>
    <property type="project" value="InterPro"/>
</dbReference>
<sequence length="385" mass="42444">MKKLFTLLIVLSFLGCKDKKQSTITPKLEKDLCESLYNDSKKIEGYTLKTYADSTIQNISKTSLLESLKESEADNGFVLVMETSTGKIKAMIGLEKDSQSKYVLSKNIAINTPIEPGSLMKTFDVMSLLEDKKSDTSSVYDAKGGKISMYGKSIIDNHLGFNELSLRKAFLNSSNTIFAKAIDSSYKNTPNQYINNFNKFGLSSSFSQISCNSVIPSPNTNSWSKITLPFMGIGYGIELTPIQLLTYFNSIANNGVMVAPLLVSNIQNNIGDSKEFSKPVSRNTECSKTTITILKDLLRQSVSKGSCQFVNSQKIAISGYSATTQINYSSENQKKEYASSFVGYFPSEKPKFTILAYIKNPNSEKGYYGSILAGSVVKNIAAQIY</sequence>